<feature type="region of interest" description="Disordered" evidence="1">
    <location>
        <begin position="1"/>
        <end position="29"/>
    </location>
</feature>
<dbReference type="InParanoid" id="A0A2R5G086"/>
<evidence type="ECO:0000313" key="2">
    <source>
        <dbReference type="EMBL" id="GBG24410.1"/>
    </source>
</evidence>
<feature type="region of interest" description="Disordered" evidence="1">
    <location>
        <begin position="119"/>
        <end position="144"/>
    </location>
</feature>
<comment type="caution">
    <text evidence="2">The sequence shown here is derived from an EMBL/GenBank/DDBJ whole genome shotgun (WGS) entry which is preliminary data.</text>
</comment>
<sequence>MLAATTKQGLRGSTQVARAAAGAAGQTREMSSLVDKVKEFFMFAPNRSSYETFPDSKKSKIGKGYRYPSPGTQSQGAFTPIKENDEDPYDTNYYTRDTARNMQEPLYIHNDKAAQLHLPKAGEEPPRSGSPGNKNPAVLRYDPSGTRSAMASTWEGLDSKLKENLPIHLPMAWSEWENIDVVAEAKAKGIPPPPGKPAPWTGPTKEVQEGSW</sequence>
<keyword evidence="3" id="KW-1185">Reference proteome</keyword>
<protein>
    <submittedName>
        <fullName evidence="2">Uncharacterized protein</fullName>
    </submittedName>
</protein>
<evidence type="ECO:0000313" key="3">
    <source>
        <dbReference type="Proteomes" id="UP000241890"/>
    </source>
</evidence>
<dbReference type="EMBL" id="BEYU01000005">
    <property type="protein sequence ID" value="GBG24410.1"/>
    <property type="molecule type" value="Genomic_DNA"/>
</dbReference>
<organism evidence="2 3">
    <name type="scientific">Hondaea fermentalgiana</name>
    <dbReference type="NCBI Taxonomy" id="2315210"/>
    <lineage>
        <taxon>Eukaryota</taxon>
        <taxon>Sar</taxon>
        <taxon>Stramenopiles</taxon>
        <taxon>Bigyra</taxon>
        <taxon>Labyrinthulomycetes</taxon>
        <taxon>Thraustochytrida</taxon>
        <taxon>Thraustochytriidae</taxon>
        <taxon>Hondaea</taxon>
    </lineage>
</organism>
<evidence type="ECO:0000256" key="1">
    <source>
        <dbReference type="SAM" id="MobiDB-lite"/>
    </source>
</evidence>
<dbReference type="OrthoDB" id="38595at2759"/>
<name>A0A2R5G086_9STRA</name>
<proteinExistence type="predicted"/>
<dbReference type="AlphaFoldDB" id="A0A2R5G086"/>
<reference evidence="2 3" key="1">
    <citation type="submission" date="2017-12" db="EMBL/GenBank/DDBJ databases">
        <title>Sequencing, de novo assembly and annotation of complete genome of a new Thraustochytrid species, strain FCC1311.</title>
        <authorList>
            <person name="Sedici K."/>
            <person name="Godart F."/>
            <person name="Aiese Cigliano R."/>
            <person name="Sanseverino W."/>
            <person name="Barakat M."/>
            <person name="Ortet P."/>
            <person name="Marechal E."/>
            <person name="Cagnac O."/>
            <person name="Amato A."/>
        </authorList>
    </citation>
    <scope>NUCLEOTIDE SEQUENCE [LARGE SCALE GENOMIC DNA]</scope>
</reference>
<gene>
    <name evidence="2" type="ORF">FCC1311_006282</name>
</gene>
<feature type="compositionally biased region" description="Polar residues" evidence="1">
    <location>
        <begin position="1"/>
        <end position="16"/>
    </location>
</feature>
<dbReference type="Proteomes" id="UP000241890">
    <property type="component" value="Unassembled WGS sequence"/>
</dbReference>
<accession>A0A2R5G086</accession>
<feature type="region of interest" description="Disordered" evidence="1">
    <location>
        <begin position="50"/>
        <end position="89"/>
    </location>
</feature>
<feature type="region of interest" description="Disordered" evidence="1">
    <location>
        <begin position="187"/>
        <end position="212"/>
    </location>
</feature>